<organism evidence="7 8">
    <name type="scientific">Savagea serpentis</name>
    <dbReference type="NCBI Taxonomy" id="2785297"/>
    <lineage>
        <taxon>Bacteria</taxon>
        <taxon>Bacillati</taxon>
        <taxon>Bacillota</taxon>
        <taxon>Bacilli</taxon>
        <taxon>Bacillales</taxon>
        <taxon>Caryophanaceae</taxon>
        <taxon>Savagea</taxon>
    </lineage>
</organism>
<dbReference type="InterPro" id="IPR004839">
    <property type="entry name" value="Aminotransferase_I/II_large"/>
</dbReference>
<dbReference type="Proteomes" id="UP000622653">
    <property type="component" value="Unassembled WGS sequence"/>
</dbReference>
<dbReference type="CDD" id="cd00609">
    <property type="entry name" value="AAT_like"/>
    <property type="match status" value="1"/>
</dbReference>
<dbReference type="EC" id="4.4.1.13" evidence="2"/>
<keyword evidence="7" id="KW-0032">Aminotransferase</keyword>
<feature type="domain" description="Aminotransferase class I/classII large" evidence="6">
    <location>
        <begin position="41"/>
        <end position="375"/>
    </location>
</feature>
<evidence type="ECO:0000256" key="3">
    <source>
        <dbReference type="ARBA" id="ARBA00022898"/>
    </source>
</evidence>
<evidence type="ECO:0000313" key="8">
    <source>
        <dbReference type="Proteomes" id="UP000622653"/>
    </source>
</evidence>
<dbReference type="EMBL" id="JADKPV010000006">
    <property type="protein sequence ID" value="MBF4501811.1"/>
    <property type="molecule type" value="Genomic_DNA"/>
</dbReference>
<comment type="similarity">
    <text evidence="5">Belongs to the class-II pyridoxal-phosphate-dependent aminotransferase family. MalY/PatB cystathionine beta-lyase subfamily.</text>
</comment>
<dbReference type="GO" id="GO:0030170">
    <property type="term" value="F:pyridoxal phosphate binding"/>
    <property type="evidence" value="ECO:0007669"/>
    <property type="project" value="InterPro"/>
</dbReference>
<dbReference type="RefSeq" id="WP_194563298.1">
    <property type="nucleotide sequence ID" value="NZ_JADKPV010000006.1"/>
</dbReference>
<dbReference type="InterPro" id="IPR015422">
    <property type="entry name" value="PyrdxlP-dep_Trfase_small"/>
</dbReference>
<keyword evidence="3" id="KW-0663">Pyridoxal phosphate</keyword>
<dbReference type="GO" id="GO:0047804">
    <property type="term" value="F:cysteine-S-conjugate beta-lyase activity"/>
    <property type="evidence" value="ECO:0007669"/>
    <property type="project" value="UniProtKB-EC"/>
</dbReference>
<accession>A0A8J7G7L4</accession>
<evidence type="ECO:0000256" key="5">
    <source>
        <dbReference type="ARBA" id="ARBA00037974"/>
    </source>
</evidence>
<comment type="cofactor">
    <cofactor evidence="1">
        <name>pyridoxal 5'-phosphate</name>
        <dbReference type="ChEBI" id="CHEBI:597326"/>
    </cofactor>
</comment>
<dbReference type="Gene3D" id="3.40.640.10">
    <property type="entry name" value="Type I PLP-dependent aspartate aminotransferase-like (Major domain)"/>
    <property type="match status" value="1"/>
</dbReference>
<dbReference type="InterPro" id="IPR015424">
    <property type="entry name" value="PyrdxlP-dep_Trfase"/>
</dbReference>
<sequence>MREQFLKVYDRHNTRSVKWGKMEAVYQLDDARDILPMWIADMDFAIPEVITHALEERLKHPIFGYSYMCEECKLALVDWLKLSHDWTIQTEDLLFQHGVIPAIAAILETFTEAGDTVIMTPPVYPPFFNIPTNQNRKVVYSPLHEQNGQYTFAFDHFEQAIVEHDVKMFILCNPHNPAGVVWSREDLQKVLDICRRHDVFVLSDEIHSDLVFSQQHIPIATLATKEDRLVTCVAPTKTFNLAGVQAAAMVVTNPEIRKALQQTAQFHGQMELNAFASSAWIAAYREGRPWLEELKVVLDEHFDYVIDTLTTAVPQLKIRKPESTYLMWLDYRETGFSEKEVMHALLHEGQVALDPGSKYGKEGEGFLRINVATPKPILEDGVARIIKGFLSLS</sequence>
<dbReference type="Gene3D" id="3.90.1150.10">
    <property type="entry name" value="Aspartate Aminotransferase, domain 1"/>
    <property type="match status" value="1"/>
</dbReference>
<dbReference type="InterPro" id="IPR015421">
    <property type="entry name" value="PyrdxlP-dep_Trfase_major"/>
</dbReference>
<keyword evidence="8" id="KW-1185">Reference proteome</keyword>
<dbReference type="GO" id="GO:0008483">
    <property type="term" value="F:transaminase activity"/>
    <property type="evidence" value="ECO:0007669"/>
    <property type="project" value="UniProtKB-KW"/>
</dbReference>
<evidence type="ECO:0000259" key="6">
    <source>
        <dbReference type="Pfam" id="PF00155"/>
    </source>
</evidence>
<evidence type="ECO:0000256" key="1">
    <source>
        <dbReference type="ARBA" id="ARBA00001933"/>
    </source>
</evidence>
<evidence type="ECO:0000256" key="2">
    <source>
        <dbReference type="ARBA" id="ARBA00012224"/>
    </source>
</evidence>
<dbReference type="Pfam" id="PF00155">
    <property type="entry name" value="Aminotran_1_2"/>
    <property type="match status" value="1"/>
</dbReference>
<dbReference type="PANTHER" id="PTHR43525">
    <property type="entry name" value="PROTEIN MALY"/>
    <property type="match status" value="1"/>
</dbReference>
<dbReference type="PANTHER" id="PTHR43525:SF1">
    <property type="entry name" value="PROTEIN MALY"/>
    <property type="match status" value="1"/>
</dbReference>
<keyword evidence="4" id="KW-0456">Lyase</keyword>
<dbReference type="InterPro" id="IPR027619">
    <property type="entry name" value="C-S_lyase_PatB-like"/>
</dbReference>
<dbReference type="SUPFAM" id="SSF53383">
    <property type="entry name" value="PLP-dependent transferases"/>
    <property type="match status" value="1"/>
</dbReference>
<dbReference type="AlphaFoldDB" id="A0A8J7G7L4"/>
<reference evidence="7" key="1">
    <citation type="submission" date="2020-11" db="EMBL/GenBank/DDBJ databases">
        <title>Multidrug resistant novel bacterium Savagea serpentis sp. nov., isolated from the scats of a vine snake (Ahaetulla nasuta).</title>
        <authorList>
            <person name="Venkata Ramana V."/>
            <person name="Vikas Patil S."/>
            <person name="Yogita Lugani V."/>
        </authorList>
    </citation>
    <scope>NUCLEOTIDE SEQUENCE</scope>
    <source>
        <strain evidence="7">SN6</strain>
    </source>
</reference>
<name>A0A8J7G7L4_9BACL</name>
<protein>
    <recommendedName>
        <fullName evidence="2">cysteine-S-conjugate beta-lyase</fullName>
        <ecNumber evidence="2">4.4.1.13</ecNumber>
    </recommendedName>
</protein>
<proteinExistence type="inferred from homology"/>
<dbReference type="InterPro" id="IPR051798">
    <property type="entry name" value="Class-II_PLP-Dep_Aminotrans"/>
</dbReference>
<dbReference type="NCBIfam" id="TIGR04350">
    <property type="entry name" value="C_S_lyase_PatB"/>
    <property type="match status" value="1"/>
</dbReference>
<evidence type="ECO:0000313" key="7">
    <source>
        <dbReference type="EMBL" id="MBF4501811.1"/>
    </source>
</evidence>
<evidence type="ECO:0000256" key="4">
    <source>
        <dbReference type="ARBA" id="ARBA00023239"/>
    </source>
</evidence>
<comment type="caution">
    <text evidence="7">The sequence shown here is derived from an EMBL/GenBank/DDBJ whole genome shotgun (WGS) entry which is preliminary data.</text>
</comment>
<keyword evidence="7" id="KW-0808">Transferase</keyword>
<gene>
    <name evidence="7" type="ORF">IRY55_10600</name>
</gene>